<dbReference type="SUPFAM" id="SSF52279">
    <property type="entry name" value="Beta-D-glucan exohydrolase, C-terminal domain"/>
    <property type="match status" value="1"/>
</dbReference>
<dbReference type="GO" id="GO:0045493">
    <property type="term" value="P:xylan catabolic process"/>
    <property type="evidence" value="ECO:0007669"/>
    <property type="project" value="InterPro"/>
</dbReference>
<dbReference type="GO" id="GO:0031222">
    <property type="term" value="P:arabinan catabolic process"/>
    <property type="evidence" value="ECO:0007669"/>
    <property type="project" value="TreeGrafter"/>
</dbReference>
<dbReference type="Pfam" id="PF14310">
    <property type="entry name" value="Fn3-like"/>
    <property type="match status" value="1"/>
</dbReference>
<keyword evidence="5" id="KW-0325">Glycoprotein</keyword>
<dbReference type="InterPro" id="IPR036881">
    <property type="entry name" value="Glyco_hydro_3_C_sf"/>
</dbReference>
<dbReference type="InterPro" id="IPR002772">
    <property type="entry name" value="Glyco_hydro_3_C"/>
</dbReference>
<evidence type="ECO:0000256" key="2">
    <source>
        <dbReference type="ARBA" id="ARBA00022525"/>
    </source>
</evidence>
<evidence type="ECO:0000256" key="7">
    <source>
        <dbReference type="SAM" id="SignalP"/>
    </source>
</evidence>
<dbReference type="InterPro" id="IPR017853">
    <property type="entry name" value="GH"/>
</dbReference>
<evidence type="ECO:0000256" key="4">
    <source>
        <dbReference type="ARBA" id="ARBA00022801"/>
    </source>
</evidence>
<dbReference type="Pfam" id="PF00933">
    <property type="entry name" value="Glyco_hydro_3"/>
    <property type="match status" value="1"/>
</dbReference>
<organism evidence="9">
    <name type="scientific">Brunfelsia pauciflora var. calycina</name>
    <dbReference type="NCBI Taxonomy" id="1427530"/>
    <lineage>
        <taxon>Eukaryota</taxon>
        <taxon>Viridiplantae</taxon>
        <taxon>Streptophyta</taxon>
        <taxon>Embryophyta</taxon>
        <taxon>Tracheophyta</taxon>
        <taxon>Spermatophyta</taxon>
        <taxon>Magnoliopsida</taxon>
        <taxon>eudicotyledons</taxon>
        <taxon>Gunneridae</taxon>
        <taxon>Pentapetalae</taxon>
        <taxon>asterids</taxon>
        <taxon>lamiids</taxon>
        <taxon>Solanales</taxon>
        <taxon>Solanaceae</taxon>
        <taxon>Petunioideae</taxon>
        <taxon>Brunfelsia</taxon>
    </lineage>
</organism>
<dbReference type="PANTHER" id="PTHR42721:SF8">
    <property type="entry name" value="BETA-D-XYLOSIDASE 1"/>
    <property type="match status" value="1"/>
</dbReference>
<dbReference type="PANTHER" id="PTHR42721">
    <property type="entry name" value="SUGAR HYDROLASE-RELATED"/>
    <property type="match status" value="1"/>
</dbReference>
<evidence type="ECO:0000313" key="9">
    <source>
        <dbReference type="EMBL" id="QBL54225.1"/>
    </source>
</evidence>
<feature type="domain" description="Fibronectin type III-like" evidence="8">
    <location>
        <begin position="696"/>
        <end position="770"/>
    </location>
</feature>
<dbReference type="InterPro" id="IPR001764">
    <property type="entry name" value="Glyco_hydro_3_N"/>
</dbReference>
<dbReference type="GO" id="GO:0048046">
    <property type="term" value="C:apoplast"/>
    <property type="evidence" value="ECO:0007669"/>
    <property type="project" value="TreeGrafter"/>
</dbReference>
<dbReference type="Gene3D" id="2.60.40.10">
    <property type="entry name" value="Immunoglobulins"/>
    <property type="match status" value="1"/>
</dbReference>
<dbReference type="EMBL" id="MK411219">
    <property type="protein sequence ID" value="QBL54225.1"/>
    <property type="molecule type" value="mRNA"/>
</dbReference>
<name>A0A6G5NV63_9SOLA</name>
<dbReference type="Pfam" id="PF01915">
    <property type="entry name" value="Glyco_hydro_3_C"/>
    <property type="match status" value="1"/>
</dbReference>
<dbReference type="InterPro" id="IPR036962">
    <property type="entry name" value="Glyco_hydro_3_N_sf"/>
</dbReference>
<dbReference type="InterPro" id="IPR044993">
    <property type="entry name" value="BXL"/>
</dbReference>
<feature type="signal peptide" evidence="7">
    <location>
        <begin position="1"/>
        <end position="24"/>
    </location>
</feature>
<protein>
    <submittedName>
        <fullName evidence="9">Beta-xylosidase</fullName>
    </submittedName>
</protein>
<dbReference type="FunFam" id="3.40.50.1700:FF:000001">
    <property type="entry name" value="probable beta-D-xylosidase 2"/>
    <property type="match status" value="1"/>
</dbReference>
<dbReference type="InterPro" id="IPR013783">
    <property type="entry name" value="Ig-like_fold"/>
</dbReference>
<dbReference type="Gene3D" id="3.20.20.300">
    <property type="entry name" value="Glycoside hydrolase, family 3, N-terminal domain"/>
    <property type="match status" value="1"/>
</dbReference>
<gene>
    <name evidence="9" type="primary">xyl</name>
</gene>
<dbReference type="Gene3D" id="3.40.50.1700">
    <property type="entry name" value="Glycoside hydrolase family 3 C-terminal domain"/>
    <property type="match status" value="1"/>
</dbReference>
<dbReference type="InterPro" id="IPR026891">
    <property type="entry name" value="Fn3-like"/>
</dbReference>
<evidence type="ECO:0000256" key="1">
    <source>
        <dbReference type="ARBA" id="ARBA00004613"/>
    </source>
</evidence>
<feature type="chain" id="PRO_5026181231" evidence="7">
    <location>
        <begin position="25"/>
        <end position="785"/>
    </location>
</feature>
<keyword evidence="4" id="KW-0378">Hydrolase</keyword>
<keyword evidence="3 7" id="KW-0732">Signal</keyword>
<sequence>MSTQKNSCFSTLIILVLIILNTLAYSGESRPPFACDPANAGTRGLKFCRASLPIHVRVQDLIGRLTLQEKIRLLVNNAAPVQRLGVNGYEWWSEALHGVSNIGPGVKFGGAFPGATSFPQVITTAASFNASLWEEIGRVVSDEGRAMYNGGAAGLTFWSPNVNIARDPRWGRCQETPGEDPHLVAQYAVSYIKGLQGGGSGAGRLKVAACCKHYTAYDLDNWNGVDRFHFNARVSKQDLEDTYNVPFKACVVEGNVASVMCSYNKINGKPSCADPSLLRDTIRGQWRLNGYIVSDCDSVDVLFNTQHYTRLPEDAAAATIKAGLDLDCGPFLAIFTERAVRTGKVSEMDINYALANTITVQMRLGMFDGPNGPYANLGPRDVCTPAHQQLALQAAREGMVLLKNIGRALPLSPQRHRTVAVIGPNSDATVAMIGNYAGVPCGYTSPLQGIARYARTVHQSGCMGVACPGNQQFGLAEIAARHADATVLVMGLDQTIEAEFKDRVSLLLPGHQQELISRVALASKGPVVLVLMSGGPVDVTFAKNDPRVSAILWAGYPGQAGGAAIADVLFGAANPGGKLPMTWYPQHYVAKVPMTNMDMRANPANGYPGRTYRFYKGPVVFPFGAGFSYTRFSQRLVSAPAIVSVKRLHDSLEGNSTTISTTMTKKSVRTAHTDCDSLDLNLHIDVKNIGDMDGTHTVLVFSTPPRGKYSATGSFPEKQLLAFEKVHVTAGAKQRVLINMNACKHLSVADEFGTRRISMGEHKIHVGEDLMHSITLQASLEDIKV</sequence>
<dbReference type="PRINTS" id="PR00133">
    <property type="entry name" value="GLHYDRLASE3"/>
</dbReference>
<reference evidence="9" key="1">
    <citation type="submission" date="2019-01" db="EMBL/GenBank/DDBJ databases">
        <authorList>
            <person name="Dong B."/>
        </authorList>
    </citation>
    <scope>NUCLEOTIDE SEQUENCE</scope>
    <source>
        <tissue evidence="9">Flower</tissue>
    </source>
</reference>
<dbReference type="SMART" id="SM01217">
    <property type="entry name" value="Fn3_like"/>
    <property type="match status" value="1"/>
</dbReference>
<proteinExistence type="evidence at transcript level"/>
<evidence type="ECO:0000256" key="6">
    <source>
        <dbReference type="ARBA" id="ARBA00023295"/>
    </source>
</evidence>
<keyword evidence="6" id="KW-0326">Glycosidase</keyword>
<comment type="subcellular location">
    <subcellularLocation>
        <location evidence="1">Secreted</location>
    </subcellularLocation>
</comment>
<evidence type="ECO:0000256" key="3">
    <source>
        <dbReference type="ARBA" id="ARBA00022729"/>
    </source>
</evidence>
<dbReference type="GO" id="GO:0009044">
    <property type="term" value="F:xylan 1,4-beta-xylosidase activity"/>
    <property type="evidence" value="ECO:0007669"/>
    <property type="project" value="InterPro"/>
</dbReference>
<accession>A0A6G5NV63</accession>
<evidence type="ECO:0000259" key="8">
    <source>
        <dbReference type="SMART" id="SM01217"/>
    </source>
</evidence>
<keyword evidence="2" id="KW-0964">Secreted</keyword>
<dbReference type="FunFam" id="3.20.20.300:FF:000004">
    <property type="entry name" value="probable beta-D-xylosidase 7"/>
    <property type="match status" value="1"/>
</dbReference>
<evidence type="ECO:0000256" key="5">
    <source>
        <dbReference type="ARBA" id="ARBA00023180"/>
    </source>
</evidence>
<dbReference type="GO" id="GO:0046556">
    <property type="term" value="F:alpha-L-arabinofuranosidase activity"/>
    <property type="evidence" value="ECO:0007669"/>
    <property type="project" value="TreeGrafter"/>
</dbReference>
<dbReference type="AlphaFoldDB" id="A0A6G5NV63"/>
<dbReference type="SUPFAM" id="SSF51445">
    <property type="entry name" value="(Trans)glycosidases"/>
    <property type="match status" value="1"/>
</dbReference>